<keyword evidence="1" id="KW-1133">Transmembrane helix</keyword>
<dbReference type="EMBL" id="CP048104">
    <property type="protein sequence ID" value="QKG85326.1"/>
    <property type="molecule type" value="Genomic_DNA"/>
</dbReference>
<feature type="transmembrane region" description="Helical" evidence="1">
    <location>
        <begin position="6"/>
        <end position="22"/>
    </location>
</feature>
<organism evidence="2 3">
    <name type="scientific">Kroppenstedtia pulmonis</name>
    <dbReference type="NCBI Taxonomy" id="1380685"/>
    <lineage>
        <taxon>Bacteria</taxon>
        <taxon>Bacillati</taxon>
        <taxon>Bacillota</taxon>
        <taxon>Bacilli</taxon>
        <taxon>Bacillales</taxon>
        <taxon>Thermoactinomycetaceae</taxon>
        <taxon>Kroppenstedtia</taxon>
    </lineage>
</organism>
<evidence type="ECO:0000313" key="3">
    <source>
        <dbReference type="Proteomes" id="UP000503088"/>
    </source>
</evidence>
<dbReference type="RefSeq" id="WP_173223877.1">
    <property type="nucleotide sequence ID" value="NZ_CP048104.1"/>
</dbReference>
<dbReference type="Proteomes" id="UP000503088">
    <property type="component" value="Chromosome"/>
</dbReference>
<keyword evidence="1" id="KW-0472">Membrane</keyword>
<name>A0A7D4B3G1_9BACL</name>
<keyword evidence="3" id="KW-1185">Reference proteome</keyword>
<evidence type="ECO:0000256" key="1">
    <source>
        <dbReference type="SAM" id="Phobius"/>
    </source>
</evidence>
<protein>
    <submittedName>
        <fullName evidence="2">Uncharacterized protein</fullName>
    </submittedName>
</protein>
<dbReference type="KEGG" id="kpul:GXN76_13150"/>
<gene>
    <name evidence="2" type="ORF">GXN76_13150</name>
</gene>
<feature type="transmembrane region" description="Helical" evidence="1">
    <location>
        <begin position="43"/>
        <end position="74"/>
    </location>
</feature>
<evidence type="ECO:0000313" key="2">
    <source>
        <dbReference type="EMBL" id="QKG85326.1"/>
    </source>
</evidence>
<reference evidence="2 3" key="1">
    <citation type="submission" date="2020-01" db="EMBL/GenBank/DDBJ databases">
        <authorList>
            <person name="Gulvik C.A."/>
            <person name="Batra D.G."/>
        </authorList>
    </citation>
    <scope>NUCLEOTIDE SEQUENCE [LARGE SCALE GENOMIC DNA]</scope>
    <source>
        <strain evidence="2 3">W9323</strain>
    </source>
</reference>
<sequence length="79" mass="9104">MFPYIMIAVGVTMGTMSAIFYNKKLHDGFRENIGQTLDESMLLFALCAILVFLPWYVMKLLWMLLGLLVIYYGVVQLPH</sequence>
<proteinExistence type="predicted"/>
<dbReference type="AlphaFoldDB" id="A0A7D4B3G1"/>
<accession>A0A7D4B3G1</accession>
<keyword evidence="1" id="KW-0812">Transmembrane</keyword>